<reference evidence="4 5" key="1">
    <citation type="submission" date="2019-09" db="EMBL/GenBank/DDBJ databases">
        <title>Actinomadura physcomitrii sp. nov., a novel actinomycete isolated from moss [Physcomitrium sphaericum (Ludw) Fuernr].</title>
        <authorList>
            <person name="Liu C."/>
            <person name="Zhuang X."/>
        </authorList>
    </citation>
    <scope>NUCLEOTIDE SEQUENCE [LARGE SCALE GENOMIC DNA]</scope>
    <source>
        <strain evidence="4 5">CYP1-1B</strain>
    </source>
</reference>
<dbReference type="InterPro" id="IPR005674">
    <property type="entry name" value="CocE/Ser_esterase"/>
</dbReference>
<keyword evidence="1 4" id="KW-0378">Hydrolase</keyword>
<dbReference type="Pfam" id="PF08530">
    <property type="entry name" value="PepX_C"/>
    <property type="match status" value="1"/>
</dbReference>
<dbReference type="InterPro" id="IPR008979">
    <property type="entry name" value="Galactose-bd-like_sf"/>
</dbReference>
<dbReference type="InterPro" id="IPR029058">
    <property type="entry name" value="AB_hydrolase_fold"/>
</dbReference>
<dbReference type="Gene3D" id="2.60.120.260">
    <property type="entry name" value="Galactose-binding domain-like"/>
    <property type="match status" value="1"/>
</dbReference>
<dbReference type="Proteomes" id="UP000483004">
    <property type="component" value="Unassembled WGS sequence"/>
</dbReference>
<protein>
    <submittedName>
        <fullName evidence="4">CocE/NonD family hydrolase</fullName>
    </submittedName>
</protein>
<dbReference type="EMBL" id="WBMR01000018">
    <property type="protein sequence ID" value="KAB2384843.1"/>
    <property type="molecule type" value="Genomic_DNA"/>
</dbReference>
<dbReference type="SUPFAM" id="SSF53474">
    <property type="entry name" value="alpha/beta-Hydrolases"/>
    <property type="match status" value="1"/>
</dbReference>
<feature type="domain" description="Xaa-Pro dipeptidyl-peptidase C-terminal" evidence="3">
    <location>
        <begin position="353"/>
        <end position="620"/>
    </location>
</feature>
<dbReference type="SUPFAM" id="SSF49785">
    <property type="entry name" value="Galactose-binding domain-like"/>
    <property type="match status" value="1"/>
</dbReference>
<gene>
    <name evidence="4" type="ORF">F9B16_09450</name>
</gene>
<dbReference type="NCBIfam" id="TIGR00976">
    <property type="entry name" value="CocE_NonD"/>
    <property type="match status" value="1"/>
</dbReference>
<feature type="chain" id="PRO_5027039419" evidence="2">
    <location>
        <begin position="32"/>
        <end position="628"/>
    </location>
</feature>
<dbReference type="InterPro" id="IPR000383">
    <property type="entry name" value="Xaa-Pro-like_dom"/>
</dbReference>
<sequence>MRMNRLGSITLAAASATALTCVLGAMPIAEAAPAKASIRPQAKAPSGPDAWANYTVPKPSYPREARTVDVEIPMDDGVVLRADVTRPALADGSPAPGRFPVVVVQGCYGKPVALLTDSDYARYGYVEVIVDVRGTGNSDGSFRALDSRERKDSYEIVQWAAKQPWSTGKVGAAGFSYYGASANRTAEIAPPALKAVVAGASPVDIYREFMADGGHWASPSFLWFLLELTGTLPSPSLDDPAKALEILRKRLAADGNGIPWRFDQLIKLFNGQNNWDNADWRERSLDVTKIKAATLVYTGWEDLFFRSSPRQYRDMKLQPGRKQLVIGPWTHYTLNKSVKPEETPSPTKMQLAVAWFDHWLKGRNNGIDKVGPVTLYDQGADRWTQYKDWPSTATDYRRLYLNGTKSGTATSLNDGTLAAAPPTTGGADTGQFNLLGGLCSRSTTQFLGGAIPEGVPCNTDNRPEEKHSFTYTTQPFTTATQIAGSVGLTLRGSSTAKDASWVGRLSDVAPDGHSTPMTQGVLLTSRRSYDPAKTVYAANGDPIEPYHYYTPDRAQPVSPGQQATMHIEILATDWILKPGHRLRLTVSGSDTPHIMPSLQSPERFGIATVHRDPSNPSYLTVPLRAVTN</sequence>
<dbReference type="AlphaFoldDB" id="A0A6L3W2U4"/>
<keyword evidence="2" id="KW-0732">Signal</keyword>
<evidence type="ECO:0000256" key="2">
    <source>
        <dbReference type="SAM" id="SignalP"/>
    </source>
</evidence>
<evidence type="ECO:0000256" key="1">
    <source>
        <dbReference type="ARBA" id="ARBA00022801"/>
    </source>
</evidence>
<accession>A0A6L3W2U4</accession>
<proteinExistence type="predicted"/>
<dbReference type="InterPro" id="IPR013736">
    <property type="entry name" value="Xaa-Pro_dipept_C"/>
</dbReference>
<organism evidence="4 5">
    <name type="scientific">Actinomadura montaniterrae</name>
    <dbReference type="NCBI Taxonomy" id="1803903"/>
    <lineage>
        <taxon>Bacteria</taxon>
        <taxon>Bacillati</taxon>
        <taxon>Actinomycetota</taxon>
        <taxon>Actinomycetes</taxon>
        <taxon>Streptosporangiales</taxon>
        <taxon>Thermomonosporaceae</taxon>
        <taxon>Actinomadura</taxon>
    </lineage>
</organism>
<dbReference type="GO" id="GO:0008239">
    <property type="term" value="F:dipeptidyl-peptidase activity"/>
    <property type="evidence" value="ECO:0007669"/>
    <property type="project" value="InterPro"/>
</dbReference>
<dbReference type="Pfam" id="PF02129">
    <property type="entry name" value="Peptidase_S15"/>
    <property type="match status" value="1"/>
</dbReference>
<evidence type="ECO:0000259" key="3">
    <source>
        <dbReference type="SMART" id="SM00939"/>
    </source>
</evidence>
<comment type="caution">
    <text evidence="4">The sequence shown here is derived from an EMBL/GenBank/DDBJ whole genome shotgun (WGS) entry which is preliminary data.</text>
</comment>
<feature type="signal peptide" evidence="2">
    <location>
        <begin position="1"/>
        <end position="31"/>
    </location>
</feature>
<keyword evidence="5" id="KW-1185">Reference proteome</keyword>
<dbReference type="OrthoDB" id="5240615at2"/>
<evidence type="ECO:0000313" key="5">
    <source>
        <dbReference type="Proteomes" id="UP000483004"/>
    </source>
</evidence>
<name>A0A6L3W2U4_9ACTN</name>
<dbReference type="Gene3D" id="3.40.50.1820">
    <property type="entry name" value="alpha/beta hydrolase"/>
    <property type="match status" value="1"/>
</dbReference>
<dbReference type="SMART" id="SM00939">
    <property type="entry name" value="PepX_C"/>
    <property type="match status" value="1"/>
</dbReference>
<dbReference type="Gene3D" id="1.10.3020.10">
    <property type="entry name" value="alpha-amino acid ester hydrolase ( Helical cap domain)"/>
    <property type="match status" value="1"/>
</dbReference>
<evidence type="ECO:0000313" key="4">
    <source>
        <dbReference type="EMBL" id="KAB2384843.1"/>
    </source>
</evidence>